<sequence length="109" mass="11437">MALQHASPGQLIDLQALAEFNPEGQSTSLIKAEQLQLLHLLLGAGQSLHEHKLAGELCLHCLAGRVRLEMPGTQLPLSAGQMTLLAAGQAHAVVAEMDSSLLLTLVVTG</sequence>
<reference evidence="1" key="1">
    <citation type="submission" date="2023-09" db="EMBL/GenBank/DDBJ databases">
        <title>Paucibacter sp. APW11 Genome sequencing and assembly.</title>
        <authorList>
            <person name="Kim I."/>
        </authorList>
    </citation>
    <scope>NUCLEOTIDE SEQUENCE</scope>
    <source>
        <strain evidence="1">APW11</strain>
    </source>
</reference>
<protein>
    <recommendedName>
        <fullName evidence="3">Cupin 2 conserved barrel domain-containing protein</fullName>
    </recommendedName>
</protein>
<name>A0ABU3P7N1_9BURK</name>
<gene>
    <name evidence="1" type="ORF">RQP53_02905</name>
</gene>
<dbReference type="InterPro" id="IPR014710">
    <property type="entry name" value="RmlC-like_jellyroll"/>
</dbReference>
<evidence type="ECO:0008006" key="3">
    <source>
        <dbReference type="Google" id="ProtNLM"/>
    </source>
</evidence>
<evidence type="ECO:0000313" key="1">
    <source>
        <dbReference type="EMBL" id="MDT8998220.1"/>
    </source>
</evidence>
<comment type="caution">
    <text evidence="1">The sequence shown here is derived from an EMBL/GenBank/DDBJ whole genome shotgun (WGS) entry which is preliminary data.</text>
</comment>
<dbReference type="EMBL" id="JAVXZY010000001">
    <property type="protein sequence ID" value="MDT8998220.1"/>
    <property type="molecule type" value="Genomic_DNA"/>
</dbReference>
<proteinExistence type="predicted"/>
<accession>A0ABU3P7N1</accession>
<dbReference type="InterPro" id="IPR011051">
    <property type="entry name" value="RmlC_Cupin_sf"/>
</dbReference>
<dbReference type="Gene3D" id="2.60.120.10">
    <property type="entry name" value="Jelly Rolls"/>
    <property type="match status" value="1"/>
</dbReference>
<evidence type="ECO:0000313" key="2">
    <source>
        <dbReference type="Proteomes" id="UP001246372"/>
    </source>
</evidence>
<keyword evidence="2" id="KW-1185">Reference proteome</keyword>
<organism evidence="1 2">
    <name type="scientific">Roseateles aquae</name>
    <dbReference type="NCBI Taxonomy" id="3077235"/>
    <lineage>
        <taxon>Bacteria</taxon>
        <taxon>Pseudomonadati</taxon>
        <taxon>Pseudomonadota</taxon>
        <taxon>Betaproteobacteria</taxon>
        <taxon>Burkholderiales</taxon>
        <taxon>Sphaerotilaceae</taxon>
        <taxon>Roseateles</taxon>
    </lineage>
</organism>
<dbReference type="Proteomes" id="UP001246372">
    <property type="component" value="Unassembled WGS sequence"/>
</dbReference>
<dbReference type="SUPFAM" id="SSF51182">
    <property type="entry name" value="RmlC-like cupins"/>
    <property type="match status" value="1"/>
</dbReference>
<dbReference type="RefSeq" id="WP_315648531.1">
    <property type="nucleotide sequence ID" value="NZ_JAVXZY010000001.1"/>
</dbReference>